<reference evidence="2 3" key="1">
    <citation type="journal article" date="2020" name="BMC Genomics">
        <title>Intraspecific diversification of the crop wild relative Brassica cretica Lam. using demographic model selection.</title>
        <authorList>
            <person name="Kioukis A."/>
            <person name="Michalopoulou V.A."/>
            <person name="Briers L."/>
            <person name="Pirintsos S."/>
            <person name="Studholme D.J."/>
            <person name="Pavlidis P."/>
            <person name="Sarris P.F."/>
        </authorList>
    </citation>
    <scope>NUCLEOTIDE SEQUENCE [LARGE SCALE GENOMIC DNA]</scope>
    <source>
        <strain evidence="3">cv. PFS-1207/04</strain>
    </source>
</reference>
<feature type="region of interest" description="Disordered" evidence="1">
    <location>
        <begin position="1"/>
        <end position="34"/>
    </location>
</feature>
<comment type="caution">
    <text evidence="2">The sequence shown here is derived from an EMBL/GenBank/DDBJ whole genome shotgun (WGS) entry which is preliminary data.</text>
</comment>
<evidence type="ECO:0000256" key="1">
    <source>
        <dbReference type="SAM" id="MobiDB-lite"/>
    </source>
</evidence>
<dbReference type="EMBL" id="QGKV02002055">
    <property type="protein sequence ID" value="KAF3496242.1"/>
    <property type="molecule type" value="Genomic_DNA"/>
</dbReference>
<evidence type="ECO:0000313" key="2">
    <source>
        <dbReference type="EMBL" id="KAF3496242.1"/>
    </source>
</evidence>
<accession>A0ABQ7AEJ1</accession>
<gene>
    <name evidence="2" type="ORF">DY000_02056960</name>
</gene>
<protein>
    <submittedName>
        <fullName evidence="2">Uncharacterized protein</fullName>
    </submittedName>
</protein>
<organism evidence="2 3">
    <name type="scientific">Brassica cretica</name>
    <name type="common">Mustard</name>
    <dbReference type="NCBI Taxonomy" id="69181"/>
    <lineage>
        <taxon>Eukaryota</taxon>
        <taxon>Viridiplantae</taxon>
        <taxon>Streptophyta</taxon>
        <taxon>Embryophyta</taxon>
        <taxon>Tracheophyta</taxon>
        <taxon>Spermatophyta</taxon>
        <taxon>Magnoliopsida</taxon>
        <taxon>eudicotyledons</taxon>
        <taxon>Gunneridae</taxon>
        <taxon>Pentapetalae</taxon>
        <taxon>rosids</taxon>
        <taxon>malvids</taxon>
        <taxon>Brassicales</taxon>
        <taxon>Brassicaceae</taxon>
        <taxon>Brassiceae</taxon>
        <taxon>Brassica</taxon>
    </lineage>
</organism>
<keyword evidence="3" id="KW-1185">Reference proteome</keyword>
<proteinExistence type="predicted"/>
<evidence type="ECO:0000313" key="3">
    <source>
        <dbReference type="Proteomes" id="UP000266723"/>
    </source>
</evidence>
<dbReference type="Proteomes" id="UP000266723">
    <property type="component" value="Unassembled WGS sequence"/>
</dbReference>
<sequence length="49" mass="5580">MEPWTDVNVEWNDAPDFDSGTPDSPDFDSDGGRGFRVIKNEREIDFGVF</sequence>
<name>A0ABQ7AEJ1_BRACR</name>